<evidence type="ECO:0000313" key="1">
    <source>
        <dbReference type="EMBL" id="OHA34378.1"/>
    </source>
</evidence>
<dbReference type="AlphaFoldDB" id="A0A1G2NE67"/>
<dbReference type="EMBL" id="MHSA01000012">
    <property type="protein sequence ID" value="OHA34378.1"/>
    <property type="molecule type" value="Genomic_DNA"/>
</dbReference>
<reference evidence="1 2" key="1">
    <citation type="journal article" date="2016" name="Nat. Commun.">
        <title>Thousands of microbial genomes shed light on interconnected biogeochemical processes in an aquifer system.</title>
        <authorList>
            <person name="Anantharaman K."/>
            <person name="Brown C.T."/>
            <person name="Hug L.A."/>
            <person name="Sharon I."/>
            <person name="Castelle C.J."/>
            <person name="Probst A.J."/>
            <person name="Thomas B.C."/>
            <person name="Singh A."/>
            <person name="Wilkins M.J."/>
            <person name="Karaoz U."/>
            <person name="Brodie E.L."/>
            <person name="Williams K.H."/>
            <person name="Hubbard S.S."/>
            <person name="Banfield J.F."/>
        </authorList>
    </citation>
    <scope>NUCLEOTIDE SEQUENCE [LARGE SCALE GENOMIC DNA]</scope>
</reference>
<sequence>MPLLTPKFLTKELVQAVVRETVNSVMLSTIGSKLKRRVCHIVILVPTIDNSADYPNFPAQAHVLYEHSVGKEIWSAKYDEIAQCKAQQLWHDRNDDITDVKPHLLFTGDTVYWGGVKRDGIVVACSGVQPWFDKMISGMIADVLIGLAYDAFMTRENPKEDFLD</sequence>
<proteinExistence type="predicted"/>
<comment type="caution">
    <text evidence="1">The sequence shown here is derived from an EMBL/GenBank/DDBJ whole genome shotgun (WGS) entry which is preliminary data.</text>
</comment>
<accession>A0A1G2NE67</accession>
<evidence type="ECO:0000313" key="2">
    <source>
        <dbReference type="Proteomes" id="UP000177797"/>
    </source>
</evidence>
<name>A0A1G2NE67_9BACT</name>
<protein>
    <submittedName>
        <fullName evidence="1">Uncharacterized protein</fullName>
    </submittedName>
</protein>
<organism evidence="1 2">
    <name type="scientific">Candidatus Taylorbacteria bacterium RIFCSPLOWO2_01_FULL_48_100</name>
    <dbReference type="NCBI Taxonomy" id="1802322"/>
    <lineage>
        <taxon>Bacteria</taxon>
        <taxon>Candidatus Tayloriibacteriota</taxon>
    </lineage>
</organism>
<gene>
    <name evidence="1" type="ORF">A2938_00815</name>
</gene>
<dbReference type="Proteomes" id="UP000177797">
    <property type="component" value="Unassembled WGS sequence"/>
</dbReference>